<keyword evidence="6" id="KW-0482">Metalloprotease</keyword>
<evidence type="ECO:0000256" key="1">
    <source>
        <dbReference type="ARBA" id="ARBA00001947"/>
    </source>
</evidence>
<dbReference type="GO" id="GO:0006508">
    <property type="term" value="P:proteolysis"/>
    <property type="evidence" value="ECO:0007669"/>
    <property type="project" value="UniProtKB-KW"/>
</dbReference>
<keyword evidence="4 9" id="KW-0378">Hydrolase</keyword>
<evidence type="ECO:0000256" key="2">
    <source>
        <dbReference type="ARBA" id="ARBA00022670"/>
    </source>
</evidence>
<evidence type="ECO:0000259" key="8">
    <source>
        <dbReference type="Pfam" id="PF01551"/>
    </source>
</evidence>
<dbReference type="InterPro" id="IPR050570">
    <property type="entry name" value="Cell_wall_metabolism_enzyme"/>
</dbReference>
<comment type="cofactor">
    <cofactor evidence="1">
        <name>Zn(2+)</name>
        <dbReference type="ChEBI" id="CHEBI:29105"/>
    </cofactor>
</comment>
<keyword evidence="3" id="KW-0479">Metal-binding</keyword>
<dbReference type="SUPFAM" id="SSF51261">
    <property type="entry name" value="Duplicated hybrid motif"/>
    <property type="match status" value="1"/>
</dbReference>
<keyword evidence="5" id="KW-0862">Zinc</keyword>
<protein>
    <submittedName>
        <fullName evidence="9">Murein DD-endopeptidase MepM/ murein hydrolase activator NlpD</fullName>
    </submittedName>
</protein>
<feature type="transmembrane region" description="Helical" evidence="7">
    <location>
        <begin position="32"/>
        <end position="54"/>
    </location>
</feature>
<dbReference type="InterPro" id="IPR011055">
    <property type="entry name" value="Dup_hybrid_motif"/>
</dbReference>
<name>A0A7W9FP27_9HYPH</name>
<dbReference type="PANTHER" id="PTHR21666">
    <property type="entry name" value="PEPTIDASE-RELATED"/>
    <property type="match status" value="1"/>
</dbReference>
<sequence length="400" mass="42266">MASAGRRIAPHRLVLGQGGAIRGFSVRSWVPVALAGAGLAIAVLYLGATSYLVFHGDLAATRVTEESRLRSAYERKLAAMKTEIDHTKNRAATSQAALDEKMDRLLGRQDALGERQRLLSSLTGAAKKAGIEIPPTPTPRPVAKGDRMSKTLDAEALRIRTASAAGDDAEGAMAARLEALDGDLDRMEGEQLALVEALTKRVAGRATRIASALSGLGVKLPREEGVGGPFVPLDENALPFHESVDILSDQLERFAALRRLALALPLRRPLGNAEMTSRFGARLDPFLGRPAFHAGVDFRAPSGTPVRAVAAGKVVKAEWEGGYGRMVEIDHGRGISTRYGHMSSISVSVGDRVEAGAAVGAVGSTGRSTGPHLHYEVRVGGEAVDPVRYLDAAQKVAGLL</sequence>
<dbReference type="EMBL" id="JACHOO010000007">
    <property type="protein sequence ID" value="MBB5754156.1"/>
    <property type="molecule type" value="Genomic_DNA"/>
</dbReference>
<keyword evidence="10" id="KW-1185">Reference proteome</keyword>
<dbReference type="CDD" id="cd12797">
    <property type="entry name" value="M23_peptidase"/>
    <property type="match status" value="1"/>
</dbReference>
<dbReference type="InterPro" id="IPR016047">
    <property type="entry name" value="M23ase_b-sheet_dom"/>
</dbReference>
<keyword evidence="7" id="KW-1133">Transmembrane helix</keyword>
<dbReference type="FunFam" id="2.70.70.10:FF:000006">
    <property type="entry name" value="M23 family peptidase"/>
    <property type="match status" value="1"/>
</dbReference>
<dbReference type="GO" id="GO:0004222">
    <property type="term" value="F:metalloendopeptidase activity"/>
    <property type="evidence" value="ECO:0007669"/>
    <property type="project" value="TreeGrafter"/>
</dbReference>
<dbReference type="GO" id="GO:0046872">
    <property type="term" value="F:metal ion binding"/>
    <property type="evidence" value="ECO:0007669"/>
    <property type="project" value="UniProtKB-KW"/>
</dbReference>
<evidence type="ECO:0000256" key="7">
    <source>
        <dbReference type="SAM" id="Phobius"/>
    </source>
</evidence>
<feature type="domain" description="M23ase beta-sheet core" evidence="8">
    <location>
        <begin position="292"/>
        <end position="386"/>
    </location>
</feature>
<dbReference type="Gene3D" id="2.70.70.10">
    <property type="entry name" value="Glucose Permease (Domain IIA)"/>
    <property type="match status" value="1"/>
</dbReference>
<dbReference type="Pfam" id="PF01551">
    <property type="entry name" value="Peptidase_M23"/>
    <property type="match status" value="1"/>
</dbReference>
<dbReference type="PANTHER" id="PTHR21666:SF288">
    <property type="entry name" value="CELL DIVISION PROTEIN YTFB"/>
    <property type="match status" value="1"/>
</dbReference>
<keyword evidence="7" id="KW-0472">Membrane</keyword>
<reference evidence="9 10" key="1">
    <citation type="submission" date="2020-08" db="EMBL/GenBank/DDBJ databases">
        <title>Genomic Encyclopedia of Type Strains, Phase IV (KMG-IV): sequencing the most valuable type-strain genomes for metagenomic binning, comparative biology and taxonomic classification.</title>
        <authorList>
            <person name="Goeker M."/>
        </authorList>
    </citation>
    <scope>NUCLEOTIDE SEQUENCE [LARGE SCALE GENOMIC DNA]</scope>
    <source>
        <strain evidence="9 10">DSM 16268</strain>
    </source>
</reference>
<dbReference type="AlphaFoldDB" id="A0A7W9FP27"/>
<dbReference type="Proteomes" id="UP000523821">
    <property type="component" value="Unassembled WGS sequence"/>
</dbReference>
<evidence type="ECO:0000256" key="5">
    <source>
        <dbReference type="ARBA" id="ARBA00022833"/>
    </source>
</evidence>
<keyword evidence="7" id="KW-0812">Transmembrane</keyword>
<evidence type="ECO:0000313" key="10">
    <source>
        <dbReference type="Proteomes" id="UP000523821"/>
    </source>
</evidence>
<accession>A0A7W9FP27</accession>
<evidence type="ECO:0000256" key="4">
    <source>
        <dbReference type="ARBA" id="ARBA00022801"/>
    </source>
</evidence>
<dbReference type="RefSeq" id="WP_246429830.1">
    <property type="nucleotide sequence ID" value="NZ_JACHOO010000007.1"/>
</dbReference>
<comment type="caution">
    <text evidence="9">The sequence shown here is derived from an EMBL/GenBank/DDBJ whole genome shotgun (WGS) entry which is preliminary data.</text>
</comment>
<proteinExistence type="predicted"/>
<evidence type="ECO:0000256" key="6">
    <source>
        <dbReference type="ARBA" id="ARBA00023049"/>
    </source>
</evidence>
<gene>
    <name evidence="9" type="ORF">GGQ63_003237</name>
</gene>
<evidence type="ECO:0000313" key="9">
    <source>
        <dbReference type="EMBL" id="MBB5754156.1"/>
    </source>
</evidence>
<organism evidence="9 10">
    <name type="scientific">Prosthecomicrobium pneumaticum</name>
    <dbReference type="NCBI Taxonomy" id="81895"/>
    <lineage>
        <taxon>Bacteria</taxon>
        <taxon>Pseudomonadati</taxon>
        <taxon>Pseudomonadota</taxon>
        <taxon>Alphaproteobacteria</taxon>
        <taxon>Hyphomicrobiales</taxon>
        <taxon>Kaistiaceae</taxon>
        <taxon>Prosthecomicrobium</taxon>
    </lineage>
</organism>
<evidence type="ECO:0000256" key="3">
    <source>
        <dbReference type="ARBA" id="ARBA00022723"/>
    </source>
</evidence>
<keyword evidence="2" id="KW-0645">Protease</keyword>